<keyword evidence="3" id="KW-0963">Cytoplasm</keyword>
<organism evidence="9 10">
    <name type="scientific">Steinernema glaseri</name>
    <dbReference type="NCBI Taxonomy" id="37863"/>
    <lineage>
        <taxon>Eukaryota</taxon>
        <taxon>Metazoa</taxon>
        <taxon>Ecdysozoa</taxon>
        <taxon>Nematoda</taxon>
        <taxon>Chromadorea</taxon>
        <taxon>Rhabditida</taxon>
        <taxon>Tylenchina</taxon>
        <taxon>Panagrolaimomorpha</taxon>
        <taxon>Strongyloidoidea</taxon>
        <taxon>Steinernematidae</taxon>
        <taxon>Steinernema</taxon>
    </lineage>
</organism>
<evidence type="ECO:0000256" key="6">
    <source>
        <dbReference type="SAM" id="Coils"/>
    </source>
</evidence>
<evidence type="ECO:0000256" key="4">
    <source>
        <dbReference type="ARBA" id="ARBA00023054"/>
    </source>
</evidence>
<comment type="subcellular location">
    <subcellularLocation>
        <location evidence="1">Cytoplasm</location>
        <location evidence="1">Cytoskeleton</location>
    </subcellularLocation>
</comment>
<evidence type="ECO:0000259" key="8">
    <source>
        <dbReference type="Pfam" id="PF05010"/>
    </source>
</evidence>
<keyword evidence="5" id="KW-0206">Cytoskeleton</keyword>
<evidence type="ECO:0000313" key="10">
    <source>
        <dbReference type="WBParaSite" id="L893_g29123.t1"/>
    </source>
</evidence>
<feature type="coiled-coil region" evidence="6">
    <location>
        <begin position="252"/>
        <end position="392"/>
    </location>
</feature>
<name>A0A1I7ZRL5_9BILA</name>
<feature type="compositionally biased region" description="Polar residues" evidence="7">
    <location>
        <begin position="39"/>
        <end position="51"/>
    </location>
</feature>
<feature type="compositionally biased region" description="Acidic residues" evidence="7">
    <location>
        <begin position="12"/>
        <end position="29"/>
    </location>
</feature>
<evidence type="ECO:0000256" key="2">
    <source>
        <dbReference type="ARBA" id="ARBA00009423"/>
    </source>
</evidence>
<dbReference type="Gene3D" id="1.20.5.1700">
    <property type="match status" value="1"/>
</dbReference>
<proteinExistence type="inferred from homology"/>
<comment type="similarity">
    <text evidence="2">Belongs to the TACC family.</text>
</comment>
<feature type="compositionally biased region" description="Polar residues" evidence="7">
    <location>
        <begin position="1"/>
        <end position="10"/>
    </location>
</feature>
<feature type="domain" description="Transforming acidic coiled-coil-containing protein C-terminal" evidence="8">
    <location>
        <begin position="251"/>
        <end position="389"/>
    </location>
</feature>
<sequence>MDEDVSNSLSEEFMDAEDMPLSLDDEPLPDEPRDDCVTPTPTNDEWGSVNASANGAPIMDMRAAELANGAQADFLPQRRLQPVMQSTPIRPPMQTDSGTMPRPTRTNVGALPVVTAENSQSSTTEVQPIPIKKRTRQQTVTVKSKLAEAVTEAFQAAKKDENVNIEDLERRIQLAVMASDRYWSDKVARAVAAVQQEFAKKEAAMGAVIQQLEESEKQFHDKCIHLAQSGMKMTRNGRSMDSLANGLPSPSNEKMQAEVAAALKERDRMAEEFGTLENNYGDLFRRYEMLREQSQTLRDNEAKLKQEAEKLAVKNHKLQQKLEMAGMQARETLAQATEEIDRLHEARETDNLALRMKVKQYGIQVASLEATVAAKNNELEELQQICNELLQKADIHDE</sequence>
<keyword evidence="9" id="KW-1185">Reference proteome</keyword>
<evidence type="ECO:0000256" key="3">
    <source>
        <dbReference type="ARBA" id="ARBA00022490"/>
    </source>
</evidence>
<dbReference type="Proteomes" id="UP000095287">
    <property type="component" value="Unplaced"/>
</dbReference>
<accession>A0A1I7ZRL5</accession>
<protein>
    <submittedName>
        <fullName evidence="10">TACC_C domain-containing protein</fullName>
    </submittedName>
</protein>
<evidence type="ECO:0000256" key="1">
    <source>
        <dbReference type="ARBA" id="ARBA00004245"/>
    </source>
</evidence>
<dbReference type="InterPro" id="IPR007707">
    <property type="entry name" value="TACC_C"/>
</dbReference>
<evidence type="ECO:0000256" key="5">
    <source>
        <dbReference type="ARBA" id="ARBA00023212"/>
    </source>
</evidence>
<reference evidence="10" key="1">
    <citation type="submission" date="2016-11" db="UniProtKB">
        <authorList>
            <consortium name="WormBaseParasite"/>
        </authorList>
    </citation>
    <scope>IDENTIFICATION</scope>
</reference>
<keyword evidence="4 6" id="KW-0175">Coiled coil</keyword>
<evidence type="ECO:0000313" key="9">
    <source>
        <dbReference type="Proteomes" id="UP000095287"/>
    </source>
</evidence>
<dbReference type="WBParaSite" id="L893_g29123.t1">
    <property type="protein sequence ID" value="L893_g29123.t1"/>
    <property type="gene ID" value="L893_g29123"/>
</dbReference>
<dbReference type="GO" id="GO:0005856">
    <property type="term" value="C:cytoskeleton"/>
    <property type="evidence" value="ECO:0007669"/>
    <property type="project" value="UniProtKB-SubCell"/>
</dbReference>
<evidence type="ECO:0000256" key="7">
    <source>
        <dbReference type="SAM" id="MobiDB-lite"/>
    </source>
</evidence>
<feature type="region of interest" description="Disordered" evidence="7">
    <location>
        <begin position="1"/>
        <end position="51"/>
    </location>
</feature>
<dbReference type="AlphaFoldDB" id="A0A1I7ZRL5"/>
<dbReference type="Pfam" id="PF05010">
    <property type="entry name" value="TACC_C"/>
    <property type="match status" value="1"/>
</dbReference>